<sequence>MNVSTFIAKRYFTTSKKKNFIQVLSWISMIGVAIGTMALIVVLSVFNGLGDVLRSVYHTYDADLKVVPKTGKSFSLSEEQLKQIRELNGVSSLSRIIEDNAVAVYRDKQAVVQIRGVEESFMETGKLDSFLWRGKTMLREQDQEYAVLGAGLSAELGILIESDFYRIELIYPRNLRPGALPSTNSVRRLRVKPSGIVSIDAAIDERLMVVSYPVASRLLDYDNRYTALELYLKPEANTSRIEQQVASIIGEEYSILDSDEQHGDLMRAVKIEKLFAYIALSFITLIASFNIFFSLSMLAIEKRRDMAILFAVGATHKIIRQIFLKQGIIIAFVGAIFGLVLGLSLCYLQDRYGLVGLGMANAVVSAYPVKVVWTDVLLVTFSITLITMATAYRPAILASRLNPIEFLD</sequence>
<comment type="caution">
    <text evidence="10">The sequence shown here is derived from an EMBL/GenBank/DDBJ whole genome shotgun (WGS) entry which is preliminary data.</text>
</comment>
<dbReference type="EMBL" id="BNAG01000001">
    <property type="protein sequence ID" value="GHE54643.1"/>
    <property type="molecule type" value="Genomic_DNA"/>
</dbReference>
<evidence type="ECO:0000256" key="5">
    <source>
        <dbReference type="ARBA" id="ARBA00022989"/>
    </source>
</evidence>
<evidence type="ECO:0000256" key="1">
    <source>
        <dbReference type="ARBA" id="ARBA00004651"/>
    </source>
</evidence>
<proteinExistence type="inferred from homology"/>
<dbReference type="PANTHER" id="PTHR30489:SF0">
    <property type="entry name" value="LIPOPROTEIN-RELEASING SYSTEM TRANSMEMBRANE PROTEIN LOLE"/>
    <property type="match status" value="1"/>
</dbReference>
<keyword evidence="3" id="KW-1003">Cell membrane</keyword>
<feature type="domain" description="MacB-like periplasmic core" evidence="9">
    <location>
        <begin position="25"/>
        <end position="156"/>
    </location>
</feature>
<accession>A0ABQ3I6D7</accession>
<keyword evidence="6 7" id="KW-0472">Membrane</keyword>
<organism evidence="10 11">
    <name type="scientific">Roseivirga thermotolerans</name>
    <dbReference type="NCBI Taxonomy" id="1758176"/>
    <lineage>
        <taxon>Bacteria</taxon>
        <taxon>Pseudomonadati</taxon>
        <taxon>Bacteroidota</taxon>
        <taxon>Cytophagia</taxon>
        <taxon>Cytophagales</taxon>
        <taxon>Roseivirgaceae</taxon>
        <taxon>Roseivirga</taxon>
    </lineage>
</organism>
<dbReference type="Proteomes" id="UP000658258">
    <property type="component" value="Unassembled WGS sequence"/>
</dbReference>
<feature type="transmembrane region" description="Helical" evidence="7">
    <location>
        <begin position="327"/>
        <end position="350"/>
    </location>
</feature>
<evidence type="ECO:0000259" key="9">
    <source>
        <dbReference type="Pfam" id="PF12704"/>
    </source>
</evidence>
<evidence type="ECO:0000313" key="11">
    <source>
        <dbReference type="Proteomes" id="UP000658258"/>
    </source>
</evidence>
<evidence type="ECO:0000313" key="10">
    <source>
        <dbReference type="EMBL" id="GHE54643.1"/>
    </source>
</evidence>
<dbReference type="Pfam" id="PF02687">
    <property type="entry name" value="FtsX"/>
    <property type="match status" value="1"/>
</dbReference>
<evidence type="ECO:0000256" key="2">
    <source>
        <dbReference type="ARBA" id="ARBA00005236"/>
    </source>
</evidence>
<keyword evidence="11" id="KW-1185">Reference proteome</keyword>
<comment type="subcellular location">
    <subcellularLocation>
        <location evidence="1">Cell membrane</location>
        <topology evidence="1">Multi-pass membrane protein</topology>
    </subcellularLocation>
</comment>
<evidence type="ECO:0000256" key="4">
    <source>
        <dbReference type="ARBA" id="ARBA00022692"/>
    </source>
</evidence>
<dbReference type="InterPro" id="IPR051447">
    <property type="entry name" value="Lipoprotein-release_system"/>
</dbReference>
<evidence type="ECO:0000256" key="6">
    <source>
        <dbReference type="ARBA" id="ARBA00023136"/>
    </source>
</evidence>
<keyword evidence="5 7" id="KW-1133">Transmembrane helix</keyword>
<feature type="domain" description="ABC3 transporter permease C-terminal" evidence="8">
    <location>
        <begin position="278"/>
        <end position="403"/>
    </location>
</feature>
<name>A0ABQ3I6D7_9BACT</name>
<dbReference type="Pfam" id="PF12704">
    <property type="entry name" value="MacB_PCD"/>
    <property type="match status" value="1"/>
</dbReference>
<reference evidence="11" key="1">
    <citation type="journal article" date="2019" name="Int. J. Syst. Evol. Microbiol.">
        <title>The Global Catalogue of Microorganisms (GCM) 10K type strain sequencing project: providing services to taxonomists for standard genome sequencing and annotation.</title>
        <authorList>
            <consortium name="The Broad Institute Genomics Platform"/>
            <consortium name="The Broad Institute Genome Sequencing Center for Infectious Disease"/>
            <person name="Wu L."/>
            <person name="Ma J."/>
        </authorList>
    </citation>
    <scope>NUCLEOTIDE SEQUENCE [LARGE SCALE GENOMIC DNA]</scope>
    <source>
        <strain evidence="11">CGMCC 1.15111</strain>
    </source>
</reference>
<feature type="transmembrane region" description="Helical" evidence="7">
    <location>
        <begin position="370"/>
        <end position="392"/>
    </location>
</feature>
<dbReference type="PANTHER" id="PTHR30489">
    <property type="entry name" value="LIPOPROTEIN-RELEASING SYSTEM TRANSMEMBRANE PROTEIN LOLE"/>
    <property type="match status" value="1"/>
</dbReference>
<comment type="similarity">
    <text evidence="2">Belongs to the ABC-4 integral membrane protein family. LolC/E subfamily.</text>
</comment>
<protein>
    <submittedName>
        <fullName evidence="10">Membrane protein</fullName>
    </submittedName>
</protein>
<evidence type="ECO:0000259" key="8">
    <source>
        <dbReference type="Pfam" id="PF02687"/>
    </source>
</evidence>
<feature type="transmembrane region" description="Helical" evidence="7">
    <location>
        <begin position="20"/>
        <end position="46"/>
    </location>
</feature>
<dbReference type="InterPro" id="IPR003838">
    <property type="entry name" value="ABC3_permease_C"/>
</dbReference>
<evidence type="ECO:0000256" key="7">
    <source>
        <dbReference type="SAM" id="Phobius"/>
    </source>
</evidence>
<feature type="transmembrane region" description="Helical" evidence="7">
    <location>
        <begin position="274"/>
        <end position="300"/>
    </location>
</feature>
<keyword evidence="4 7" id="KW-0812">Transmembrane</keyword>
<gene>
    <name evidence="10" type="ORF">GCM10011340_06640</name>
</gene>
<dbReference type="RefSeq" id="WP_189628764.1">
    <property type="nucleotide sequence ID" value="NZ_BNAG01000001.1"/>
</dbReference>
<evidence type="ECO:0000256" key="3">
    <source>
        <dbReference type="ARBA" id="ARBA00022475"/>
    </source>
</evidence>
<dbReference type="InterPro" id="IPR025857">
    <property type="entry name" value="MacB_PCD"/>
</dbReference>